<reference evidence="1" key="1">
    <citation type="submission" date="2023-01" db="EMBL/GenBank/DDBJ databases">
        <authorList>
            <person name="Van Ghelder C."/>
            <person name="Rancurel C."/>
        </authorList>
    </citation>
    <scope>NUCLEOTIDE SEQUENCE</scope>
    <source>
        <strain evidence="1">CNCM I-4278</strain>
    </source>
</reference>
<proteinExistence type="predicted"/>
<dbReference type="Proteomes" id="UP001152607">
    <property type="component" value="Unassembled WGS sequence"/>
</dbReference>
<keyword evidence="2" id="KW-1185">Reference proteome</keyword>
<organism evidence="1 2">
    <name type="scientific">Periconia digitata</name>
    <dbReference type="NCBI Taxonomy" id="1303443"/>
    <lineage>
        <taxon>Eukaryota</taxon>
        <taxon>Fungi</taxon>
        <taxon>Dikarya</taxon>
        <taxon>Ascomycota</taxon>
        <taxon>Pezizomycotina</taxon>
        <taxon>Dothideomycetes</taxon>
        <taxon>Pleosporomycetidae</taxon>
        <taxon>Pleosporales</taxon>
        <taxon>Massarineae</taxon>
        <taxon>Periconiaceae</taxon>
        <taxon>Periconia</taxon>
    </lineage>
</organism>
<gene>
    <name evidence="1" type="ORF">PDIGIT_LOCUS4698</name>
</gene>
<comment type="caution">
    <text evidence="1">The sequence shown here is derived from an EMBL/GenBank/DDBJ whole genome shotgun (WGS) entry which is preliminary data.</text>
</comment>
<protein>
    <submittedName>
        <fullName evidence="1">Uncharacterized protein</fullName>
    </submittedName>
</protein>
<sequence>MNPRRVLRQSIQHFKISALTVSPIYLVYCCRRIRADNRGCHHGWLAGMTACKCTCSMTSRIALAEKITRIHAIGSNQYRRYRCLCRKYHGISKPKLDDMTTTALSGKYCLVPTVISPPSSLHYTCFAKKKIIG</sequence>
<name>A0A9W4XHB4_9PLEO</name>
<evidence type="ECO:0000313" key="1">
    <source>
        <dbReference type="EMBL" id="CAI6331672.1"/>
    </source>
</evidence>
<dbReference type="AlphaFoldDB" id="A0A9W4XHB4"/>
<evidence type="ECO:0000313" key="2">
    <source>
        <dbReference type="Proteomes" id="UP001152607"/>
    </source>
</evidence>
<accession>A0A9W4XHB4</accession>
<dbReference type="EMBL" id="CAOQHR010000003">
    <property type="protein sequence ID" value="CAI6331672.1"/>
    <property type="molecule type" value="Genomic_DNA"/>
</dbReference>